<dbReference type="InterPro" id="IPR011006">
    <property type="entry name" value="CheY-like_superfamily"/>
</dbReference>
<dbReference type="GO" id="GO:0044781">
    <property type="term" value="P:bacterial-type flagellum organization"/>
    <property type="evidence" value="ECO:0007669"/>
    <property type="project" value="UniProtKB-KW"/>
</dbReference>
<name>A0A5C5WJS0_9BACT</name>
<dbReference type="GO" id="GO:0006402">
    <property type="term" value="P:mRNA catabolic process"/>
    <property type="evidence" value="ECO:0007669"/>
    <property type="project" value="InterPro"/>
</dbReference>
<dbReference type="Gene3D" id="3.40.50.2300">
    <property type="match status" value="1"/>
</dbReference>
<feature type="region of interest" description="Disordered" evidence="4">
    <location>
        <begin position="51"/>
        <end position="84"/>
    </location>
</feature>
<dbReference type="GO" id="GO:0005737">
    <property type="term" value="C:cytoplasm"/>
    <property type="evidence" value="ECO:0007669"/>
    <property type="project" value="UniProtKB-SubCell"/>
</dbReference>
<accession>A0A5C5WJS0</accession>
<feature type="domain" description="Response regulatory" evidence="5">
    <location>
        <begin position="146"/>
        <end position="263"/>
    </location>
</feature>
<keyword evidence="2" id="KW-1005">Bacterial flagellum biogenesis</keyword>
<dbReference type="SUPFAM" id="SSF52172">
    <property type="entry name" value="CheY-like"/>
    <property type="match status" value="1"/>
</dbReference>
<comment type="subunit">
    <text evidence="2">Homodimer; the beta-strands of each monomer intercalate to form a hydrophobic core, while the alpha-helices form wings that extend away from the core.</text>
</comment>
<dbReference type="AlphaFoldDB" id="A0A5C5WJS0"/>
<dbReference type="GO" id="GO:0006109">
    <property type="term" value="P:regulation of carbohydrate metabolic process"/>
    <property type="evidence" value="ECO:0007669"/>
    <property type="project" value="InterPro"/>
</dbReference>
<dbReference type="InterPro" id="IPR001789">
    <property type="entry name" value="Sig_transdc_resp-reg_receiver"/>
</dbReference>
<keyword evidence="7" id="KW-1185">Reference proteome</keyword>
<dbReference type="InterPro" id="IPR003751">
    <property type="entry name" value="CsrA"/>
</dbReference>
<evidence type="ECO:0000313" key="7">
    <source>
        <dbReference type="Proteomes" id="UP000316598"/>
    </source>
</evidence>
<evidence type="ECO:0000313" key="6">
    <source>
        <dbReference type="EMBL" id="TWT50213.1"/>
    </source>
</evidence>
<feature type="modified residue" description="4-aspartylphosphate" evidence="3">
    <location>
        <position position="197"/>
    </location>
</feature>
<comment type="similarity">
    <text evidence="2">Belongs to the CsrA/RsmA family.</text>
</comment>
<comment type="caution">
    <text evidence="6">The sequence shown here is derived from an EMBL/GenBank/DDBJ whole genome shotgun (WGS) entry which is preliminary data.</text>
</comment>
<dbReference type="PANTHER" id="PTHR44591">
    <property type="entry name" value="STRESS RESPONSE REGULATOR PROTEIN 1"/>
    <property type="match status" value="1"/>
</dbReference>
<dbReference type="EMBL" id="SJPI01000002">
    <property type="protein sequence ID" value="TWT50213.1"/>
    <property type="molecule type" value="Genomic_DNA"/>
</dbReference>
<keyword evidence="2" id="KW-0810">Translation regulation</keyword>
<dbReference type="Pfam" id="PF00072">
    <property type="entry name" value="Response_reg"/>
    <property type="match status" value="1"/>
</dbReference>
<dbReference type="Proteomes" id="UP000316598">
    <property type="component" value="Unassembled WGS sequence"/>
</dbReference>
<dbReference type="InterPro" id="IPR036107">
    <property type="entry name" value="CsrA_sf"/>
</dbReference>
<dbReference type="SUPFAM" id="SSF117130">
    <property type="entry name" value="CsrA-like"/>
    <property type="match status" value="1"/>
</dbReference>
<comment type="function">
    <text evidence="2">A translational regulator that binds mRNA to regulate translation initiation and/or mRNA stability. Usually binds in the 5'-UTR at or near the Shine-Dalgarno sequence preventing ribosome-binding, thus repressing translation. Its main target seems to be the major flagellin gene, while its function is anatagonized by FliW.</text>
</comment>
<protein>
    <recommendedName>
        <fullName evidence="2">Translational regulator CsrA</fullName>
    </recommendedName>
</protein>
<feature type="compositionally biased region" description="Low complexity" evidence="4">
    <location>
        <begin position="58"/>
        <end position="70"/>
    </location>
</feature>
<dbReference type="HAMAP" id="MF_00167">
    <property type="entry name" value="CsrA"/>
    <property type="match status" value="1"/>
</dbReference>
<dbReference type="Pfam" id="PF02599">
    <property type="entry name" value="CsrA"/>
    <property type="match status" value="1"/>
</dbReference>
<dbReference type="Gene3D" id="2.60.40.4380">
    <property type="entry name" value="Translational regulator CsrA"/>
    <property type="match status" value="1"/>
</dbReference>
<organism evidence="6 7">
    <name type="scientific">Rubripirellula amarantea</name>
    <dbReference type="NCBI Taxonomy" id="2527999"/>
    <lineage>
        <taxon>Bacteria</taxon>
        <taxon>Pseudomonadati</taxon>
        <taxon>Planctomycetota</taxon>
        <taxon>Planctomycetia</taxon>
        <taxon>Pirellulales</taxon>
        <taxon>Pirellulaceae</taxon>
        <taxon>Rubripirellula</taxon>
    </lineage>
</organism>
<keyword evidence="2" id="KW-0694">RNA-binding</keyword>
<evidence type="ECO:0000256" key="3">
    <source>
        <dbReference type="PROSITE-ProRule" id="PRU00169"/>
    </source>
</evidence>
<evidence type="ECO:0000256" key="2">
    <source>
        <dbReference type="HAMAP-Rule" id="MF_00167"/>
    </source>
</evidence>
<proteinExistence type="inferred from homology"/>
<dbReference type="PANTHER" id="PTHR44591:SF3">
    <property type="entry name" value="RESPONSE REGULATORY DOMAIN-CONTAINING PROTEIN"/>
    <property type="match status" value="1"/>
</dbReference>
<keyword evidence="2" id="KW-0963">Cytoplasm</keyword>
<dbReference type="RefSeq" id="WP_165440668.1">
    <property type="nucleotide sequence ID" value="NZ_SJPI01000002.1"/>
</dbReference>
<dbReference type="GO" id="GO:0045947">
    <property type="term" value="P:negative regulation of translational initiation"/>
    <property type="evidence" value="ECO:0007669"/>
    <property type="project" value="UniProtKB-UniRule"/>
</dbReference>
<evidence type="ECO:0000259" key="5">
    <source>
        <dbReference type="PROSITE" id="PS50110"/>
    </source>
</evidence>
<evidence type="ECO:0000256" key="1">
    <source>
        <dbReference type="ARBA" id="ARBA00022553"/>
    </source>
</evidence>
<dbReference type="InterPro" id="IPR050595">
    <property type="entry name" value="Bact_response_regulator"/>
</dbReference>
<keyword evidence="2" id="KW-0678">Repressor</keyword>
<comment type="subcellular location">
    <subcellularLocation>
        <location evidence="2">Cytoplasm</location>
    </subcellularLocation>
</comment>
<reference evidence="6 7" key="1">
    <citation type="submission" date="2019-02" db="EMBL/GenBank/DDBJ databases">
        <title>Deep-cultivation of Planctomycetes and their phenomic and genomic characterization uncovers novel biology.</title>
        <authorList>
            <person name="Wiegand S."/>
            <person name="Jogler M."/>
            <person name="Boedeker C."/>
            <person name="Pinto D."/>
            <person name="Vollmers J."/>
            <person name="Rivas-Marin E."/>
            <person name="Kohn T."/>
            <person name="Peeters S.H."/>
            <person name="Heuer A."/>
            <person name="Rast P."/>
            <person name="Oberbeckmann S."/>
            <person name="Bunk B."/>
            <person name="Jeske O."/>
            <person name="Meyerdierks A."/>
            <person name="Storesund J.E."/>
            <person name="Kallscheuer N."/>
            <person name="Luecker S."/>
            <person name="Lage O.M."/>
            <person name="Pohl T."/>
            <person name="Merkel B.J."/>
            <person name="Hornburger P."/>
            <person name="Mueller R.-W."/>
            <person name="Bruemmer F."/>
            <person name="Labrenz M."/>
            <person name="Spormann A.M."/>
            <person name="Op Den Camp H."/>
            <person name="Overmann J."/>
            <person name="Amann R."/>
            <person name="Jetten M.S.M."/>
            <person name="Mascher T."/>
            <person name="Medema M.H."/>
            <person name="Devos D.P."/>
            <person name="Kaster A.-K."/>
            <person name="Ovreas L."/>
            <person name="Rohde M."/>
            <person name="Galperin M.Y."/>
            <person name="Jogler C."/>
        </authorList>
    </citation>
    <scope>NUCLEOTIDE SEQUENCE [LARGE SCALE GENOMIC DNA]</scope>
    <source>
        <strain evidence="6 7">Pla22</strain>
    </source>
</reference>
<dbReference type="GO" id="GO:0000160">
    <property type="term" value="P:phosphorelay signal transduction system"/>
    <property type="evidence" value="ECO:0007669"/>
    <property type="project" value="InterPro"/>
</dbReference>
<dbReference type="PROSITE" id="PS50110">
    <property type="entry name" value="RESPONSE_REGULATORY"/>
    <property type="match status" value="1"/>
</dbReference>
<evidence type="ECO:0000256" key="4">
    <source>
        <dbReference type="SAM" id="MobiDB-lite"/>
    </source>
</evidence>
<dbReference type="SMART" id="SM00448">
    <property type="entry name" value="REC"/>
    <property type="match status" value="1"/>
</dbReference>
<dbReference type="GO" id="GO:1902208">
    <property type="term" value="P:regulation of bacterial-type flagellum assembly"/>
    <property type="evidence" value="ECO:0007669"/>
    <property type="project" value="UniProtKB-UniRule"/>
</dbReference>
<keyword evidence="1 3" id="KW-0597">Phosphoprotein</keyword>
<gene>
    <name evidence="6" type="primary">divK_2</name>
    <name evidence="2" type="synonym">csrA</name>
    <name evidence="6" type="ORF">Pla22_29540</name>
</gene>
<sequence>MLVLSRRAQQQIVFPGLGITLSVLQVRGRIVKLGIEAPRHVKIKRNEVEYLPDPAPQSSARTVTSSVSTANDKGSHDEREHHRRNQLNTLQLYIDAVQMRLERGDYVDAKKLVQTLVNCLDLEDYEVATPSPVPANEVSENARQLRVLVVENSDNERGLMTFLLASHGFIVYVARDGAEALEQLRRGCGLPDVVLMDIDMPFANGHEALRRFRQDETLSDLLIYAVTGSHRNPADEPVGRSWDRWFAKPVNVQQLVDAIREDCLSIESPSLVAQGAVNAHGVDSGVMADGVMADGVMADGVMADSVEVKQ</sequence>
<dbReference type="GO" id="GO:0048027">
    <property type="term" value="F:mRNA 5'-UTR binding"/>
    <property type="evidence" value="ECO:0007669"/>
    <property type="project" value="UniProtKB-UniRule"/>
</dbReference>